<dbReference type="GeneID" id="108562440"/>
<dbReference type="PANTHER" id="PTHR32001:SF1">
    <property type="entry name" value="KERATINOCYTE-ASSOCIATED PROTEIN 2"/>
    <property type="match status" value="1"/>
</dbReference>
<sequence length="132" mass="14236">MAMSSGISFTIALISAVLIFSGMQMYKPWLVSSQMHTILGGYLGSILFIFIVTACGNLGNVVFGKSMQVKLFPEVAFSLALAIFSTGSIHRVSATTCVLFSLVALYYINKHSQKVYATPITTNSAPSGKKRK</sequence>
<dbReference type="PANTHER" id="PTHR32001">
    <property type="entry name" value="KERATINOCYTE-ASSOCIATED PROTEIN 2"/>
    <property type="match status" value="1"/>
</dbReference>
<proteinExistence type="inferred from homology"/>
<gene>
    <name evidence="8" type="primary">LOC108562440</name>
</gene>
<feature type="transmembrane region" description="Helical" evidence="6">
    <location>
        <begin position="6"/>
        <end position="26"/>
    </location>
</feature>
<evidence type="ECO:0000256" key="3">
    <source>
        <dbReference type="ARBA" id="ARBA00022692"/>
    </source>
</evidence>
<keyword evidence="4 6" id="KW-1133">Transmembrane helix</keyword>
<dbReference type="InterPro" id="IPR018614">
    <property type="entry name" value="KRTCAP2"/>
</dbReference>
<evidence type="ECO:0000256" key="1">
    <source>
        <dbReference type="ARBA" id="ARBA00004141"/>
    </source>
</evidence>
<comment type="similarity">
    <text evidence="2">Belongs to the KRTCAP2 family.</text>
</comment>
<organism evidence="7 8">
    <name type="scientific">Nicrophorus vespilloides</name>
    <name type="common">Boreal carrion beetle</name>
    <dbReference type="NCBI Taxonomy" id="110193"/>
    <lineage>
        <taxon>Eukaryota</taxon>
        <taxon>Metazoa</taxon>
        <taxon>Ecdysozoa</taxon>
        <taxon>Arthropoda</taxon>
        <taxon>Hexapoda</taxon>
        <taxon>Insecta</taxon>
        <taxon>Pterygota</taxon>
        <taxon>Neoptera</taxon>
        <taxon>Endopterygota</taxon>
        <taxon>Coleoptera</taxon>
        <taxon>Polyphaga</taxon>
        <taxon>Staphyliniformia</taxon>
        <taxon>Silphidae</taxon>
        <taxon>Nicrophorinae</taxon>
        <taxon>Nicrophorus</taxon>
    </lineage>
</organism>
<keyword evidence="5 6" id="KW-0472">Membrane</keyword>
<name>A0ABM1MNV9_NICVS</name>
<dbReference type="RefSeq" id="XP_017776259.1">
    <property type="nucleotide sequence ID" value="XM_017920770.1"/>
</dbReference>
<evidence type="ECO:0000313" key="7">
    <source>
        <dbReference type="Proteomes" id="UP000695000"/>
    </source>
</evidence>
<keyword evidence="3 6" id="KW-0812">Transmembrane</keyword>
<evidence type="ECO:0000256" key="2">
    <source>
        <dbReference type="ARBA" id="ARBA00007279"/>
    </source>
</evidence>
<evidence type="ECO:0000256" key="4">
    <source>
        <dbReference type="ARBA" id="ARBA00022989"/>
    </source>
</evidence>
<feature type="transmembrane region" description="Helical" evidence="6">
    <location>
        <begin position="38"/>
        <end position="63"/>
    </location>
</feature>
<dbReference type="Proteomes" id="UP000695000">
    <property type="component" value="Unplaced"/>
</dbReference>
<comment type="subcellular location">
    <subcellularLocation>
        <location evidence="1">Membrane</location>
        <topology evidence="1">Multi-pass membrane protein</topology>
    </subcellularLocation>
</comment>
<dbReference type="Pfam" id="PF09775">
    <property type="entry name" value="Keratin_assoc"/>
    <property type="match status" value="1"/>
</dbReference>
<protein>
    <submittedName>
        <fullName evidence="8">Protein KRTCAP2 homolog</fullName>
    </submittedName>
</protein>
<evidence type="ECO:0000313" key="8">
    <source>
        <dbReference type="RefSeq" id="XP_017776259.1"/>
    </source>
</evidence>
<keyword evidence="7" id="KW-1185">Reference proteome</keyword>
<evidence type="ECO:0000256" key="5">
    <source>
        <dbReference type="ARBA" id="ARBA00023136"/>
    </source>
</evidence>
<evidence type="ECO:0000256" key="6">
    <source>
        <dbReference type="SAM" id="Phobius"/>
    </source>
</evidence>
<accession>A0ABM1MNV9</accession>
<reference evidence="8" key="1">
    <citation type="submission" date="2025-08" db="UniProtKB">
        <authorList>
            <consortium name="RefSeq"/>
        </authorList>
    </citation>
    <scope>IDENTIFICATION</scope>
    <source>
        <tissue evidence="8">Whole Larva</tissue>
    </source>
</reference>